<dbReference type="EMBL" id="JBHULD010000025">
    <property type="protein sequence ID" value="MFD2556773.1"/>
    <property type="molecule type" value="Genomic_DNA"/>
</dbReference>
<comment type="caution">
    <text evidence="2">The sequence shown here is derived from an EMBL/GenBank/DDBJ whole genome shotgun (WGS) entry which is preliminary data.</text>
</comment>
<organism evidence="2 3">
    <name type="scientific">Sphingobacterium tabacisoli</name>
    <dbReference type="NCBI Taxonomy" id="2044855"/>
    <lineage>
        <taxon>Bacteria</taxon>
        <taxon>Pseudomonadati</taxon>
        <taxon>Bacteroidota</taxon>
        <taxon>Sphingobacteriia</taxon>
        <taxon>Sphingobacteriales</taxon>
        <taxon>Sphingobacteriaceae</taxon>
        <taxon>Sphingobacterium</taxon>
    </lineage>
</organism>
<keyword evidence="1" id="KW-1133">Transmembrane helix</keyword>
<reference evidence="3" key="1">
    <citation type="journal article" date="2019" name="Int. J. Syst. Evol. Microbiol.">
        <title>The Global Catalogue of Microorganisms (GCM) 10K type strain sequencing project: providing services to taxonomists for standard genome sequencing and annotation.</title>
        <authorList>
            <consortium name="The Broad Institute Genomics Platform"/>
            <consortium name="The Broad Institute Genome Sequencing Center for Infectious Disease"/>
            <person name="Wu L."/>
            <person name="Ma J."/>
        </authorList>
    </citation>
    <scope>NUCLEOTIDE SEQUENCE [LARGE SCALE GENOMIC DNA]</scope>
    <source>
        <strain evidence="3">KCTC 52298</strain>
    </source>
</reference>
<dbReference type="InterPro" id="IPR025833">
    <property type="entry name" value="GDYXXLXY"/>
</dbReference>
<accession>A0ABW5L866</accession>
<keyword evidence="3" id="KW-1185">Reference proteome</keyword>
<gene>
    <name evidence="2" type="ORF">ACFSQW_20460</name>
</gene>
<evidence type="ECO:0000256" key="1">
    <source>
        <dbReference type="SAM" id="Phobius"/>
    </source>
</evidence>
<dbReference type="Pfam" id="PF14345">
    <property type="entry name" value="GDYXXLXY"/>
    <property type="match status" value="1"/>
</dbReference>
<feature type="transmembrane region" description="Helical" evidence="1">
    <location>
        <begin position="6"/>
        <end position="25"/>
    </location>
</feature>
<name>A0ABW5L866_9SPHI</name>
<evidence type="ECO:0000313" key="2">
    <source>
        <dbReference type="EMBL" id="MFD2556773.1"/>
    </source>
</evidence>
<keyword evidence="1" id="KW-0472">Membrane</keyword>
<sequence length="172" mass="19621">MKKYSGIIILVNLVLLLLYFNFSVVKKEEILKDGQLILLELAPVDPRSLMQGDYMRLRYKMAAETNTDSIARRGYCVVRLGHGNVANLVRFQQEQVPLAQGEFLIAYTTPDKWSLEIGAESYFFEEGQGEKYEQAQYGGLMVDHKGNSILTGLYDKNLRVIETVNKKHKAIK</sequence>
<evidence type="ECO:0000313" key="3">
    <source>
        <dbReference type="Proteomes" id="UP001597440"/>
    </source>
</evidence>
<dbReference type="RefSeq" id="WP_210354818.1">
    <property type="nucleotide sequence ID" value="NZ_JAEQMU010000002.1"/>
</dbReference>
<proteinExistence type="predicted"/>
<keyword evidence="1" id="KW-0812">Transmembrane</keyword>
<protein>
    <submittedName>
        <fullName evidence="2">GDYXXLXY domain-containing protein</fullName>
    </submittedName>
</protein>
<dbReference type="Proteomes" id="UP001597440">
    <property type="component" value="Unassembled WGS sequence"/>
</dbReference>